<proteinExistence type="inferred from homology"/>
<evidence type="ECO:0000259" key="10">
    <source>
        <dbReference type="Pfam" id="PF01435"/>
    </source>
</evidence>
<feature type="transmembrane region" description="Helical" evidence="9">
    <location>
        <begin position="64"/>
        <end position="87"/>
    </location>
</feature>
<sequence length="418" mass="44291">MSPRAWAAITLAVLLVAVVVVAALRVPWSAPPAPRGDQLAALDTLPVDAVARGRAFHAALRPGTYLSLALGLLVAVLLGLTPAGAWIVEQVSRPFGGHWLARALLGGLAVVFVGEIAALPLAAWRQSILRRYGLSTQDWSGWTVDMLKSYAVGAVIGAVALVGFFTVTHFAPRWWWAWGAAGAALLTVLLSFVFPVLVEPVFNKFTPMPDGEQRTRLMAMAQRDGVPVRDVLVADASRRTRAVNAYVSGLGPTRRIVVYDTLLEKAPQEEVESVVAHELGHAKDGDVFTGTLLGALGAAAAVCALYLLGSWAGLLRRAGVDAIGDPRAVALLIAVATVAGLLAGPAQAFVSRRVEARADRHALQLTGDPAGFEAMQGRLSLVNLGDPDPNPVEQFLFGSHPTAVERMAEARAWARGER</sequence>
<evidence type="ECO:0000313" key="13">
    <source>
        <dbReference type="Proteomes" id="UP000660611"/>
    </source>
</evidence>
<keyword evidence="2 7" id="KW-0479">Metal-binding</keyword>
<evidence type="ECO:0000256" key="8">
    <source>
        <dbReference type="RuleBase" id="RU003983"/>
    </source>
</evidence>
<dbReference type="InterPro" id="IPR001915">
    <property type="entry name" value="Peptidase_M48"/>
</dbReference>
<feature type="active site" evidence="6">
    <location>
        <position position="278"/>
    </location>
</feature>
<dbReference type="PANTHER" id="PTHR10120">
    <property type="entry name" value="CAAX PRENYL PROTEASE 1"/>
    <property type="match status" value="1"/>
</dbReference>
<dbReference type="AlphaFoldDB" id="A0A919PUA3"/>
<feature type="binding site" evidence="7">
    <location>
        <position position="355"/>
    </location>
    <ligand>
        <name>Zn(2+)</name>
        <dbReference type="ChEBI" id="CHEBI:29105"/>
        <note>catalytic</note>
    </ligand>
</feature>
<feature type="transmembrane region" description="Helical" evidence="9">
    <location>
        <begin position="99"/>
        <end position="124"/>
    </location>
</feature>
<accession>A0A919PUA3</accession>
<keyword evidence="5 8" id="KW-0482">Metalloprotease</keyword>
<evidence type="ECO:0000256" key="7">
    <source>
        <dbReference type="PIRSR" id="PIRSR627057-2"/>
    </source>
</evidence>
<dbReference type="CDD" id="cd07343">
    <property type="entry name" value="M48A_Zmpste24p_like"/>
    <property type="match status" value="1"/>
</dbReference>
<organism evidence="12 13">
    <name type="scientific">Dactylosporangium siamense</name>
    <dbReference type="NCBI Taxonomy" id="685454"/>
    <lineage>
        <taxon>Bacteria</taxon>
        <taxon>Bacillati</taxon>
        <taxon>Actinomycetota</taxon>
        <taxon>Actinomycetes</taxon>
        <taxon>Micromonosporales</taxon>
        <taxon>Micromonosporaceae</taxon>
        <taxon>Dactylosporangium</taxon>
    </lineage>
</organism>
<keyword evidence="1 8" id="KW-0645">Protease</keyword>
<gene>
    <name evidence="12" type="ORF">Dsi01nite_089960</name>
</gene>
<dbReference type="RefSeq" id="WP_203852584.1">
    <property type="nucleotide sequence ID" value="NZ_BAAAVW010000012.1"/>
</dbReference>
<keyword evidence="9" id="KW-0812">Transmembrane</keyword>
<feature type="binding site" evidence="7">
    <location>
        <position position="277"/>
    </location>
    <ligand>
        <name>Zn(2+)</name>
        <dbReference type="ChEBI" id="CHEBI:29105"/>
        <note>catalytic</note>
    </ligand>
</feature>
<keyword evidence="9" id="KW-1133">Transmembrane helix</keyword>
<feature type="active site" description="Proton donor" evidence="6">
    <location>
        <position position="359"/>
    </location>
</feature>
<feature type="transmembrane region" description="Helical" evidence="9">
    <location>
        <begin position="6"/>
        <end position="26"/>
    </location>
</feature>
<evidence type="ECO:0000256" key="1">
    <source>
        <dbReference type="ARBA" id="ARBA00022670"/>
    </source>
</evidence>
<evidence type="ECO:0008006" key="14">
    <source>
        <dbReference type="Google" id="ProtNLM"/>
    </source>
</evidence>
<dbReference type="Pfam" id="PF01435">
    <property type="entry name" value="Peptidase_M48"/>
    <property type="match status" value="1"/>
</dbReference>
<feature type="transmembrane region" description="Helical" evidence="9">
    <location>
        <begin position="176"/>
        <end position="198"/>
    </location>
</feature>
<evidence type="ECO:0000256" key="3">
    <source>
        <dbReference type="ARBA" id="ARBA00022801"/>
    </source>
</evidence>
<dbReference type="InterPro" id="IPR032456">
    <property type="entry name" value="Peptidase_M48_N"/>
</dbReference>
<dbReference type="InterPro" id="IPR027057">
    <property type="entry name" value="CAXX_Prtase_1"/>
</dbReference>
<feature type="binding site" evidence="7">
    <location>
        <position position="281"/>
    </location>
    <ligand>
        <name>Zn(2+)</name>
        <dbReference type="ChEBI" id="CHEBI:29105"/>
        <note>catalytic</note>
    </ligand>
</feature>
<keyword evidence="9" id="KW-0472">Membrane</keyword>
<comment type="similarity">
    <text evidence="8">Belongs to the peptidase M48 family.</text>
</comment>
<keyword evidence="13" id="KW-1185">Reference proteome</keyword>
<keyword evidence="4 7" id="KW-0862">Zinc</keyword>
<evidence type="ECO:0000256" key="2">
    <source>
        <dbReference type="ARBA" id="ARBA00022723"/>
    </source>
</evidence>
<dbReference type="Proteomes" id="UP000660611">
    <property type="component" value="Unassembled WGS sequence"/>
</dbReference>
<dbReference type="Pfam" id="PF16491">
    <property type="entry name" value="Peptidase_M48_N"/>
    <property type="match status" value="1"/>
</dbReference>
<dbReference type="EMBL" id="BONQ01000145">
    <property type="protein sequence ID" value="GIG50955.1"/>
    <property type="molecule type" value="Genomic_DNA"/>
</dbReference>
<comment type="cofactor">
    <cofactor evidence="7 8">
        <name>Zn(2+)</name>
        <dbReference type="ChEBI" id="CHEBI:29105"/>
    </cofactor>
    <text evidence="7 8">Binds 1 zinc ion per subunit.</text>
</comment>
<evidence type="ECO:0000259" key="11">
    <source>
        <dbReference type="Pfam" id="PF16491"/>
    </source>
</evidence>
<dbReference type="GO" id="GO:0004222">
    <property type="term" value="F:metalloendopeptidase activity"/>
    <property type="evidence" value="ECO:0007669"/>
    <property type="project" value="InterPro"/>
</dbReference>
<feature type="transmembrane region" description="Helical" evidence="9">
    <location>
        <begin position="328"/>
        <end position="350"/>
    </location>
</feature>
<evidence type="ECO:0000256" key="4">
    <source>
        <dbReference type="ARBA" id="ARBA00022833"/>
    </source>
</evidence>
<dbReference type="Gene3D" id="3.30.2010.10">
    <property type="entry name" value="Metalloproteases ('zincins'), catalytic domain"/>
    <property type="match status" value="1"/>
</dbReference>
<evidence type="ECO:0000313" key="12">
    <source>
        <dbReference type="EMBL" id="GIG50955.1"/>
    </source>
</evidence>
<reference evidence="12" key="1">
    <citation type="submission" date="2021-01" db="EMBL/GenBank/DDBJ databases">
        <title>Whole genome shotgun sequence of Dactylosporangium siamense NBRC 106093.</title>
        <authorList>
            <person name="Komaki H."/>
            <person name="Tamura T."/>
        </authorList>
    </citation>
    <scope>NUCLEOTIDE SEQUENCE</scope>
    <source>
        <strain evidence="12">NBRC 106093</strain>
    </source>
</reference>
<name>A0A919PUA3_9ACTN</name>
<evidence type="ECO:0000256" key="9">
    <source>
        <dbReference type="SAM" id="Phobius"/>
    </source>
</evidence>
<feature type="domain" description="Peptidase M48" evidence="10">
    <location>
        <begin position="214"/>
        <end position="413"/>
    </location>
</feature>
<dbReference type="GO" id="GO:0071586">
    <property type="term" value="P:CAAX-box protein processing"/>
    <property type="evidence" value="ECO:0007669"/>
    <property type="project" value="InterPro"/>
</dbReference>
<dbReference type="GO" id="GO:0046872">
    <property type="term" value="F:metal ion binding"/>
    <property type="evidence" value="ECO:0007669"/>
    <property type="project" value="UniProtKB-KW"/>
</dbReference>
<feature type="transmembrane region" description="Helical" evidence="9">
    <location>
        <begin position="150"/>
        <end position="170"/>
    </location>
</feature>
<keyword evidence="3 8" id="KW-0378">Hydrolase</keyword>
<protein>
    <recommendedName>
        <fullName evidence="14">STE24 endopeptidase</fullName>
    </recommendedName>
</protein>
<comment type="caution">
    <text evidence="12">The sequence shown here is derived from an EMBL/GenBank/DDBJ whole genome shotgun (WGS) entry which is preliminary data.</text>
</comment>
<feature type="domain" description="CAAX prenyl protease 1 N-terminal" evidence="11">
    <location>
        <begin position="84"/>
        <end position="204"/>
    </location>
</feature>
<evidence type="ECO:0000256" key="6">
    <source>
        <dbReference type="PIRSR" id="PIRSR627057-1"/>
    </source>
</evidence>
<feature type="transmembrane region" description="Helical" evidence="9">
    <location>
        <begin position="287"/>
        <end position="308"/>
    </location>
</feature>
<evidence type="ECO:0000256" key="5">
    <source>
        <dbReference type="ARBA" id="ARBA00023049"/>
    </source>
</evidence>